<evidence type="ECO:0000256" key="1">
    <source>
        <dbReference type="SAM" id="MobiDB-lite"/>
    </source>
</evidence>
<evidence type="ECO:0000256" key="2">
    <source>
        <dbReference type="SAM" id="SignalP"/>
    </source>
</evidence>
<protein>
    <submittedName>
        <fullName evidence="4">Secretory calcium-binding phosphoprotein 5</fullName>
    </submittedName>
</protein>
<reference evidence="4" key="1">
    <citation type="submission" date="2016-11" db="UniProtKB">
        <authorList>
            <consortium name="WormBaseParasite"/>
        </authorList>
    </citation>
    <scope>IDENTIFICATION</scope>
</reference>
<evidence type="ECO:0000313" key="4">
    <source>
        <dbReference type="WBParaSite" id="L893_g1180.t1"/>
    </source>
</evidence>
<keyword evidence="2" id="KW-0732">Signal</keyword>
<evidence type="ECO:0000313" key="3">
    <source>
        <dbReference type="Proteomes" id="UP000095287"/>
    </source>
</evidence>
<keyword evidence="3" id="KW-1185">Reference proteome</keyword>
<accession>A0A1I7Y1V3</accession>
<dbReference type="AlphaFoldDB" id="A0A1I7Y1V3"/>
<feature type="compositionally biased region" description="Pro residues" evidence="1">
    <location>
        <begin position="35"/>
        <end position="46"/>
    </location>
</feature>
<name>A0A1I7Y1V3_9BILA</name>
<dbReference type="WBParaSite" id="L893_g1180.t1">
    <property type="protein sequence ID" value="L893_g1180.t1"/>
    <property type="gene ID" value="L893_g1180"/>
</dbReference>
<organism evidence="3 4">
    <name type="scientific">Steinernema glaseri</name>
    <dbReference type="NCBI Taxonomy" id="37863"/>
    <lineage>
        <taxon>Eukaryota</taxon>
        <taxon>Metazoa</taxon>
        <taxon>Ecdysozoa</taxon>
        <taxon>Nematoda</taxon>
        <taxon>Chromadorea</taxon>
        <taxon>Rhabditida</taxon>
        <taxon>Tylenchina</taxon>
        <taxon>Panagrolaimomorpha</taxon>
        <taxon>Strongyloidoidea</taxon>
        <taxon>Steinernematidae</taxon>
        <taxon>Steinernema</taxon>
    </lineage>
</organism>
<feature type="compositionally biased region" description="Low complexity" evidence="1">
    <location>
        <begin position="47"/>
        <end position="76"/>
    </location>
</feature>
<proteinExistence type="predicted"/>
<sequence length="227" mass="25137">MATMLSGVLLLFLGQLVLAQNQPALPSVPGLPSAPSLPQPPAPQLPTPQLQGLQSPQLPQAPQLPQFPQMPQFQLPNSPNLFTPPPQLPMIPQQPVPQAAELPGFREAAANLPPATPSPLHSVFVQNAETFLRMNNVPYVPADGKTNPYNPYLSQYYQNFDRVTPAPLVTHNPLFYNAQRLDFTPQINNNAWRAGSERVMNSPYDKAVETPFGRIWLYCKFNCPRGR</sequence>
<feature type="region of interest" description="Disordered" evidence="1">
    <location>
        <begin position="29"/>
        <end position="85"/>
    </location>
</feature>
<dbReference type="Proteomes" id="UP000095287">
    <property type="component" value="Unplaced"/>
</dbReference>
<feature type="signal peptide" evidence="2">
    <location>
        <begin position="1"/>
        <end position="19"/>
    </location>
</feature>
<feature type="chain" id="PRO_5009311704" evidence="2">
    <location>
        <begin position="20"/>
        <end position="227"/>
    </location>
</feature>